<proteinExistence type="predicted"/>
<feature type="signal peptide" evidence="1">
    <location>
        <begin position="1"/>
        <end position="50"/>
    </location>
</feature>
<organism evidence="2 3">
    <name type="scientific">Thiomicrorhabdus sediminis</name>
    <dbReference type="NCBI Taxonomy" id="2580412"/>
    <lineage>
        <taxon>Bacteria</taxon>
        <taxon>Pseudomonadati</taxon>
        <taxon>Pseudomonadota</taxon>
        <taxon>Gammaproteobacteria</taxon>
        <taxon>Thiotrichales</taxon>
        <taxon>Piscirickettsiaceae</taxon>
        <taxon>Thiomicrorhabdus</taxon>
    </lineage>
</organism>
<dbReference type="KEGG" id="thig:FE785_01055"/>
<sequence length="223" mass="26019">MAAVQSVSFGHLAANYYRLFNWTRIKKHLAKALTPGLFACFVLLPIASHAADEPKIDILNVTDYQQDKQLLIDSTSHFNIPERVIDAVHHEIALNFKIEIQLTEASRFLGFKYQRTRKNVIFHTQLYAYGVSRQYTLYNSRNNKSQSFRTIDEALKTLATLQAFPVASLSELHPEQRYTLRMRISLDYWKLPTPLILEALFNDEWHLDSQWFETTLKTPLSWQ</sequence>
<reference evidence="2 3" key="1">
    <citation type="submission" date="2019-05" db="EMBL/GenBank/DDBJ databases">
        <title>Thiomicrorhabdus sediminis sp. nov, a novel sulfur-oxidizing bacterium isolated from coastal sediment.</title>
        <authorList>
            <person name="Liu X."/>
        </authorList>
    </citation>
    <scope>NUCLEOTIDE SEQUENCE [LARGE SCALE GENOMIC DNA]</scope>
    <source>
        <strain evidence="2 3">G1</strain>
    </source>
</reference>
<dbReference type="AlphaFoldDB" id="A0A4P9K518"/>
<dbReference type="EMBL" id="CP040602">
    <property type="protein sequence ID" value="QCU89317.1"/>
    <property type="molecule type" value="Genomic_DNA"/>
</dbReference>
<feature type="chain" id="PRO_5020709041" evidence="1">
    <location>
        <begin position="51"/>
        <end position="223"/>
    </location>
</feature>
<dbReference type="Proteomes" id="UP000304864">
    <property type="component" value="Chromosome"/>
</dbReference>
<keyword evidence="3" id="KW-1185">Reference proteome</keyword>
<accession>A0A4P9K518</accession>
<dbReference type="InterPro" id="IPR025500">
    <property type="entry name" value="DUF4390"/>
</dbReference>
<evidence type="ECO:0000256" key="1">
    <source>
        <dbReference type="SAM" id="SignalP"/>
    </source>
</evidence>
<gene>
    <name evidence="2" type="ORF">FE785_01055</name>
</gene>
<dbReference type="OrthoDB" id="5615366at2"/>
<dbReference type="Pfam" id="PF14334">
    <property type="entry name" value="DUF4390"/>
    <property type="match status" value="1"/>
</dbReference>
<dbReference type="RefSeq" id="WP_138563559.1">
    <property type="nucleotide sequence ID" value="NZ_CP040602.1"/>
</dbReference>
<name>A0A4P9K518_9GAMM</name>
<protein>
    <submittedName>
        <fullName evidence="2">DUF4390 domain-containing protein</fullName>
    </submittedName>
</protein>
<evidence type="ECO:0000313" key="2">
    <source>
        <dbReference type="EMBL" id="QCU89317.1"/>
    </source>
</evidence>
<keyword evidence="1" id="KW-0732">Signal</keyword>
<evidence type="ECO:0000313" key="3">
    <source>
        <dbReference type="Proteomes" id="UP000304864"/>
    </source>
</evidence>